<gene>
    <name evidence="1" type="ORF">DSM106972_097710</name>
</gene>
<sequence>MARFRHDNFINELERLASSYPEYGDILRQLVVEIERGKIEKIRQLLQQNNYW</sequence>
<dbReference type="AlphaFoldDB" id="A0A3S1C082"/>
<evidence type="ECO:0000313" key="1">
    <source>
        <dbReference type="EMBL" id="RUS93023.1"/>
    </source>
</evidence>
<dbReference type="RefSeq" id="WP_158633038.1">
    <property type="nucleotide sequence ID" value="NZ_RSCL01000065.1"/>
</dbReference>
<evidence type="ECO:0000313" key="2">
    <source>
        <dbReference type="Proteomes" id="UP000271624"/>
    </source>
</evidence>
<organism evidence="1 2">
    <name type="scientific">Dulcicalothrix desertica PCC 7102</name>
    <dbReference type="NCBI Taxonomy" id="232991"/>
    <lineage>
        <taxon>Bacteria</taxon>
        <taxon>Bacillati</taxon>
        <taxon>Cyanobacteriota</taxon>
        <taxon>Cyanophyceae</taxon>
        <taxon>Nostocales</taxon>
        <taxon>Calotrichaceae</taxon>
        <taxon>Dulcicalothrix</taxon>
    </lineage>
</organism>
<keyword evidence="2" id="KW-1185">Reference proteome</keyword>
<accession>A0A3S1C082</accession>
<reference evidence="1" key="2">
    <citation type="journal article" date="2019" name="Genome Biol. Evol.">
        <title>Day and night: Metabolic profiles and evolutionary relationships of six axenic non-marine cyanobacteria.</title>
        <authorList>
            <person name="Will S.E."/>
            <person name="Henke P."/>
            <person name="Boedeker C."/>
            <person name="Huang S."/>
            <person name="Brinkmann H."/>
            <person name="Rohde M."/>
            <person name="Jarek M."/>
            <person name="Friedl T."/>
            <person name="Seufert S."/>
            <person name="Schumacher M."/>
            <person name="Overmann J."/>
            <person name="Neumann-Schaal M."/>
            <person name="Petersen J."/>
        </authorList>
    </citation>
    <scope>NUCLEOTIDE SEQUENCE [LARGE SCALE GENOMIC DNA]</scope>
    <source>
        <strain evidence="1">PCC 7102</strain>
    </source>
</reference>
<name>A0A3S1C082_9CYAN</name>
<reference evidence="1" key="1">
    <citation type="submission" date="2018-12" db="EMBL/GenBank/DDBJ databases">
        <authorList>
            <person name="Will S."/>
            <person name="Neumann-Schaal M."/>
            <person name="Henke P."/>
        </authorList>
    </citation>
    <scope>NUCLEOTIDE SEQUENCE</scope>
    <source>
        <strain evidence="1">PCC 7102</strain>
    </source>
</reference>
<dbReference type="Proteomes" id="UP000271624">
    <property type="component" value="Unassembled WGS sequence"/>
</dbReference>
<protein>
    <submittedName>
        <fullName evidence="1">Uncharacterized protein</fullName>
    </submittedName>
</protein>
<comment type="caution">
    <text evidence="1">The sequence shown here is derived from an EMBL/GenBank/DDBJ whole genome shotgun (WGS) entry which is preliminary data.</text>
</comment>
<dbReference type="EMBL" id="RSCL01000065">
    <property type="protein sequence ID" value="RUS93023.1"/>
    <property type="molecule type" value="Genomic_DNA"/>
</dbReference>
<proteinExistence type="predicted"/>